<keyword evidence="2" id="KW-0812">Transmembrane</keyword>
<organism evidence="5 6">
    <name type="scientific">Poritiphilus flavus</name>
    <dbReference type="NCBI Taxonomy" id="2697053"/>
    <lineage>
        <taxon>Bacteria</taxon>
        <taxon>Pseudomonadati</taxon>
        <taxon>Bacteroidota</taxon>
        <taxon>Flavobacteriia</taxon>
        <taxon>Flavobacteriales</taxon>
        <taxon>Flavobacteriaceae</taxon>
        <taxon>Poritiphilus</taxon>
    </lineage>
</organism>
<dbReference type="PANTHER" id="PTHR30069:SF29">
    <property type="entry name" value="HEMOGLOBIN AND HEMOGLOBIN-HAPTOGLOBIN-BINDING PROTEIN 1-RELATED"/>
    <property type="match status" value="1"/>
</dbReference>
<keyword evidence="1" id="KW-0732">Signal</keyword>
<dbReference type="GO" id="GO:0009279">
    <property type="term" value="C:cell outer membrane"/>
    <property type="evidence" value="ECO:0007669"/>
    <property type="project" value="UniProtKB-SubCell"/>
</dbReference>
<keyword evidence="2" id="KW-0998">Cell outer membrane</keyword>
<dbReference type="GO" id="GO:0044718">
    <property type="term" value="P:siderophore transmembrane transport"/>
    <property type="evidence" value="ECO:0007669"/>
    <property type="project" value="TreeGrafter"/>
</dbReference>
<protein>
    <submittedName>
        <fullName evidence="5">TonB-dependent receptor plug domain-containing protein</fullName>
    </submittedName>
</protein>
<dbReference type="Gene3D" id="2.170.130.10">
    <property type="entry name" value="TonB-dependent receptor, plug domain"/>
    <property type="match status" value="1"/>
</dbReference>
<accession>A0A6L9E9A3</accession>
<feature type="domain" description="TonB-dependent receptor plug" evidence="4">
    <location>
        <begin position="569"/>
        <end position="664"/>
    </location>
</feature>
<evidence type="ECO:0000256" key="1">
    <source>
        <dbReference type="ARBA" id="ARBA00022729"/>
    </source>
</evidence>
<dbReference type="InterPro" id="IPR012910">
    <property type="entry name" value="Plug_dom"/>
</dbReference>
<evidence type="ECO:0000256" key="3">
    <source>
        <dbReference type="SAM" id="MobiDB-lite"/>
    </source>
</evidence>
<feature type="region of interest" description="Disordered" evidence="3">
    <location>
        <begin position="485"/>
        <end position="504"/>
    </location>
</feature>
<dbReference type="InterPro" id="IPR037066">
    <property type="entry name" value="Plug_dom_sf"/>
</dbReference>
<dbReference type="PANTHER" id="PTHR30069">
    <property type="entry name" value="TONB-DEPENDENT OUTER MEMBRANE RECEPTOR"/>
    <property type="match status" value="1"/>
</dbReference>
<dbReference type="GO" id="GO:0015344">
    <property type="term" value="F:siderophore uptake transmembrane transporter activity"/>
    <property type="evidence" value="ECO:0007669"/>
    <property type="project" value="TreeGrafter"/>
</dbReference>
<comment type="similarity">
    <text evidence="2">Belongs to the TonB-dependent receptor family.</text>
</comment>
<comment type="subcellular location">
    <subcellularLocation>
        <location evidence="2">Cell outer membrane</location>
        <topology evidence="2">Multi-pass membrane protein</topology>
    </subcellularLocation>
</comment>
<gene>
    <name evidence="5" type="ORF">GTQ38_03945</name>
</gene>
<keyword evidence="2" id="KW-0813">Transport</keyword>
<name>A0A6L9E9A3_9FLAO</name>
<proteinExistence type="inferred from homology"/>
<comment type="caution">
    <text evidence="5">The sequence shown here is derived from an EMBL/GenBank/DDBJ whole genome shotgun (WGS) entry which is preliminary data.</text>
</comment>
<evidence type="ECO:0000313" key="6">
    <source>
        <dbReference type="Proteomes" id="UP000475249"/>
    </source>
</evidence>
<keyword evidence="5" id="KW-0675">Receptor</keyword>
<reference evidence="5 6" key="1">
    <citation type="submission" date="2020-01" db="EMBL/GenBank/DDBJ databases">
        <title>Bacteria diversity of Porities sp.</title>
        <authorList>
            <person name="Wang G."/>
        </authorList>
    </citation>
    <scope>NUCLEOTIDE SEQUENCE [LARGE SCALE GENOMIC DNA]</scope>
    <source>
        <strain evidence="5 6">R33</strain>
    </source>
</reference>
<dbReference type="SUPFAM" id="SSF56935">
    <property type="entry name" value="Porins"/>
    <property type="match status" value="1"/>
</dbReference>
<dbReference type="RefSeq" id="WP_161434184.1">
    <property type="nucleotide sequence ID" value="NZ_WXYO01000002.1"/>
</dbReference>
<evidence type="ECO:0000256" key="2">
    <source>
        <dbReference type="PROSITE-ProRule" id="PRU01360"/>
    </source>
</evidence>
<keyword evidence="2" id="KW-1134">Transmembrane beta strand</keyword>
<dbReference type="PROSITE" id="PS52016">
    <property type="entry name" value="TONB_DEPENDENT_REC_3"/>
    <property type="match status" value="1"/>
</dbReference>
<dbReference type="InterPro" id="IPR039426">
    <property type="entry name" value="TonB-dep_rcpt-like"/>
</dbReference>
<dbReference type="AlphaFoldDB" id="A0A6L9E9A3"/>
<dbReference type="Proteomes" id="UP000475249">
    <property type="component" value="Unassembled WGS sequence"/>
</dbReference>
<evidence type="ECO:0000313" key="5">
    <source>
        <dbReference type="EMBL" id="NAS11138.1"/>
    </source>
</evidence>
<keyword evidence="6" id="KW-1185">Reference proteome</keyword>
<sequence length="761" mass="85058">MDNFQNILSDSLVHLKERTTLHIANPYLGNSKDLFFKCYHLTGVDQKRYSLSTVLIVELLNSKGDIIQSQFHEIINGVVDGYLELPKDIHPGKYNLKAYTRWMQNFDEDLIAQQEIFVGYPTSDELKADNTSNITIVSEGGTILSEFKNKLIIQLPSSDTRSYPKASKILDDMNREVATAQNFSPGIASADLKPKKDRKYYLQLDDGSVHKIPDAETRGYLLQVNNLDVEKVKIEIAAARESAKSNIKLVGESGGVNYFESQLDLKENKTLKLEFQKKNFPSGIFTLKLMDEAGTELARRPIWIDTRKLNIHLEPVSSGSDTNTFKIKVTDKSNAPVKTSLAVSVNHTDFAKDHAVRRSLTDEDNSSIDRKERFQKDLEIQLHQAIPENNTPGENQIGSTLKHKIQKGLELKGYAYDLDNNLLGNTKIQIMAKTKDEIWLKEVQTDADGLLSLEELQFYGDANLILRTSGEESKSRRVKLINTKDLQKEEAGSGPSSDAKEPEYAESIELAAKSKSTDDIALETGETDELIELQEVELNKDQPKERKNTPSVYGVEVIKSRITYQNPKRPRSIAQMISEIPGVMVFGNFDFAPSVRLLSTSGPILFVLDGFPLAQEDQGLSLGGPVRTSLNGIMGLVSAIDIERIELLTGPEASMYGTRAAGGVISIHTRTGKDRESSSKRKGQMSFKGFEPLVDFKPDRRKLSKKRKEKSNLLFWSPDLETNEEGEAIIEVPKFSESSILRIEASAVTVDGQMGSINVYR</sequence>
<dbReference type="EMBL" id="WXYO01000002">
    <property type="protein sequence ID" value="NAS11138.1"/>
    <property type="molecule type" value="Genomic_DNA"/>
</dbReference>
<evidence type="ECO:0000259" key="4">
    <source>
        <dbReference type="Pfam" id="PF07715"/>
    </source>
</evidence>
<dbReference type="Pfam" id="PF07715">
    <property type="entry name" value="Plug"/>
    <property type="match status" value="1"/>
</dbReference>
<keyword evidence="2" id="KW-0472">Membrane</keyword>